<reference evidence="15 16" key="1">
    <citation type="submission" date="2022-04" db="EMBL/GenBank/DDBJ databases">
        <title>Halobacillus sp. isolated from saltern.</title>
        <authorList>
            <person name="Won M."/>
            <person name="Lee C.-M."/>
            <person name="Woen H.-Y."/>
            <person name="Kwon S.-W."/>
        </authorList>
    </citation>
    <scope>NUCLEOTIDE SEQUENCE [LARGE SCALE GENOMIC DNA]</scope>
    <source>
        <strain evidence="15 16">SSTM10-2</strain>
    </source>
</reference>
<dbReference type="InterPro" id="IPR012338">
    <property type="entry name" value="Beta-lactam/transpept-like"/>
</dbReference>
<dbReference type="SMART" id="SM00936">
    <property type="entry name" value="PBP5_C"/>
    <property type="match status" value="1"/>
</dbReference>
<evidence type="ECO:0000256" key="3">
    <source>
        <dbReference type="ARBA" id="ARBA00007164"/>
    </source>
</evidence>
<keyword evidence="11" id="KW-0961">Cell wall biogenesis/degradation</keyword>
<sequence>MIFGNPGITYAATVEVEAESAILVDAETGKILFEKEADLTLPPASMTKMMTEYLVLEAIEEGEISWDTTTQISDYPYSISADPSFSGVGLTQNQDYTVRELYEAMAINSDNATTIALAELIAGSEGAFVKMMNKKAAELGLPDYQFVNSTGLSNSNLGENYPEGTEPNANNLLSARSAALLAYHLVNDYPEALEITSITTTEFDGQQIRNWNWMLPNMPGYLADYGYEGMDGLKTGWTDLAGYCFTGTAERDGQRFISVVMKTNSEEARFQETRKLLDYGFKQFEQKELFPAGYQIEGESEVPVAKGKEGTVEIEAAEDLTTPVKNGQEDMYEVKYNISKEHLDKDGNLTAPIKKGEKIGTVELVYNGEDNYKNLVTGKTQKTAVDLVTTSAVEKSNWFMLMVGGVGNFFSDIFTSAMDMVKGWF</sequence>
<dbReference type="Pfam" id="PF07943">
    <property type="entry name" value="PBP5_C"/>
    <property type="match status" value="1"/>
</dbReference>
<keyword evidence="7" id="KW-0732">Signal</keyword>
<evidence type="ECO:0000313" key="15">
    <source>
        <dbReference type="EMBL" id="UOQ95681.1"/>
    </source>
</evidence>
<comment type="function">
    <text evidence="1">Removes C-terminal D-alanyl residues from sugar-peptide cell wall precursors.</text>
</comment>
<dbReference type="PRINTS" id="PR00725">
    <property type="entry name" value="DADACBPTASE1"/>
</dbReference>
<evidence type="ECO:0000256" key="4">
    <source>
        <dbReference type="ARBA" id="ARBA00012448"/>
    </source>
</evidence>
<evidence type="ECO:0000256" key="2">
    <source>
        <dbReference type="ARBA" id="ARBA00004752"/>
    </source>
</evidence>
<dbReference type="Pfam" id="PF00768">
    <property type="entry name" value="Peptidase_S11"/>
    <property type="match status" value="1"/>
</dbReference>
<evidence type="ECO:0000256" key="8">
    <source>
        <dbReference type="ARBA" id="ARBA00022801"/>
    </source>
</evidence>
<dbReference type="InterPro" id="IPR018044">
    <property type="entry name" value="Peptidase_S11"/>
</dbReference>
<keyword evidence="9" id="KW-0133">Cell shape</keyword>
<dbReference type="PANTHER" id="PTHR21581">
    <property type="entry name" value="D-ALANYL-D-ALANINE CARBOXYPEPTIDASE"/>
    <property type="match status" value="1"/>
</dbReference>
<evidence type="ECO:0000256" key="6">
    <source>
        <dbReference type="ARBA" id="ARBA00022670"/>
    </source>
</evidence>
<feature type="domain" description="Peptidase S11 D-Ala-D-Ala carboxypeptidase A C-terminal" evidence="14">
    <location>
        <begin position="284"/>
        <end position="395"/>
    </location>
</feature>
<evidence type="ECO:0000256" key="11">
    <source>
        <dbReference type="ARBA" id="ARBA00023316"/>
    </source>
</evidence>
<dbReference type="InterPro" id="IPR037167">
    <property type="entry name" value="Peptidase_S11_C_sf"/>
</dbReference>
<evidence type="ECO:0000256" key="7">
    <source>
        <dbReference type="ARBA" id="ARBA00022729"/>
    </source>
</evidence>
<dbReference type="SUPFAM" id="SSF56601">
    <property type="entry name" value="beta-lactamase/transpeptidase-like"/>
    <property type="match status" value="1"/>
</dbReference>
<comment type="pathway">
    <text evidence="2">Cell wall biogenesis; peptidoglycan biosynthesis.</text>
</comment>
<protein>
    <recommendedName>
        <fullName evidence="4">serine-type D-Ala-D-Ala carboxypeptidase</fullName>
        <ecNumber evidence="4">3.4.16.4</ecNumber>
    </recommendedName>
</protein>
<dbReference type="GO" id="GO:0004180">
    <property type="term" value="F:carboxypeptidase activity"/>
    <property type="evidence" value="ECO:0007669"/>
    <property type="project" value="UniProtKB-KW"/>
</dbReference>
<evidence type="ECO:0000259" key="14">
    <source>
        <dbReference type="SMART" id="SM00936"/>
    </source>
</evidence>
<evidence type="ECO:0000313" key="16">
    <source>
        <dbReference type="Proteomes" id="UP000831880"/>
    </source>
</evidence>
<dbReference type="EMBL" id="CP095074">
    <property type="protein sequence ID" value="UOQ95681.1"/>
    <property type="molecule type" value="Genomic_DNA"/>
</dbReference>
<proteinExistence type="inferred from homology"/>
<evidence type="ECO:0000256" key="5">
    <source>
        <dbReference type="ARBA" id="ARBA00022645"/>
    </source>
</evidence>
<dbReference type="InterPro" id="IPR015956">
    <property type="entry name" value="Peniciliin-bd_prot_C_sf"/>
</dbReference>
<keyword evidence="6" id="KW-0645">Protease</keyword>
<keyword evidence="10" id="KW-0573">Peptidoglycan synthesis</keyword>
<keyword evidence="16" id="KW-1185">Reference proteome</keyword>
<evidence type="ECO:0000256" key="10">
    <source>
        <dbReference type="ARBA" id="ARBA00022984"/>
    </source>
</evidence>
<evidence type="ECO:0000256" key="13">
    <source>
        <dbReference type="RuleBase" id="RU004016"/>
    </source>
</evidence>
<dbReference type="InterPro" id="IPR012907">
    <property type="entry name" value="Peptidase_S11_C"/>
</dbReference>
<dbReference type="SUPFAM" id="SSF69189">
    <property type="entry name" value="Penicillin-binding protein associated domain"/>
    <property type="match status" value="1"/>
</dbReference>
<organism evidence="15 16">
    <name type="scientific">Halobacillus shinanisalinarum</name>
    <dbReference type="NCBI Taxonomy" id="2932258"/>
    <lineage>
        <taxon>Bacteria</taxon>
        <taxon>Bacillati</taxon>
        <taxon>Bacillota</taxon>
        <taxon>Bacilli</taxon>
        <taxon>Bacillales</taxon>
        <taxon>Bacillaceae</taxon>
        <taxon>Halobacillus</taxon>
    </lineage>
</organism>
<comment type="catalytic activity">
    <reaction evidence="12">
        <text>Preferential cleavage: (Ac)2-L-Lys-D-Ala-|-D-Ala. Also transpeptidation of peptidyl-alanyl moieties that are N-acyl substituents of D-alanine.</text>
        <dbReference type="EC" id="3.4.16.4"/>
    </reaction>
</comment>
<dbReference type="Gene3D" id="3.40.710.10">
    <property type="entry name" value="DD-peptidase/beta-lactamase superfamily"/>
    <property type="match status" value="1"/>
</dbReference>
<keyword evidence="5 15" id="KW-0121">Carboxypeptidase</keyword>
<evidence type="ECO:0000256" key="9">
    <source>
        <dbReference type="ARBA" id="ARBA00022960"/>
    </source>
</evidence>
<evidence type="ECO:0000256" key="12">
    <source>
        <dbReference type="ARBA" id="ARBA00034000"/>
    </source>
</evidence>
<accession>A0ABY4H5D2</accession>
<gene>
    <name evidence="15" type="ORF">MUO14_11780</name>
</gene>
<evidence type="ECO:0000256" key="1">
    <source>
        <dbReference type="ARBA" id="ARBA00003217"/>
    </source>
</evidence>
<dbReference type="Gene3D" id="2.60.410.10">
    <property type="entry name" value="D-Ala-D-Ala carboxypeptidase, C-terminal domain"/>
    <property type="match status" value="1"/>
</dbReference>
<dbReference type="InterPro" id="IPR001967">
    <property type="entry name" value="Peptidase_S11_N"/>
</dbReference>
<dbReference type="EC" id="3.4.16.4" evidence="4"/>
<keyword evidence="8" id="KW-0378">Hydrolase</keyword>
<name>A0ABY4H5D2_9BACI</name>
<dbReference type="PANTHER" id="PTHR21581:SF11">
    <property type="entry name" value="D-ALANYL-D-ALANINE CARBOXYPEPTIDASE DACA"/>
    <property type="match status" value="1"/>
</dbReference>
<comment type="similarity">
    <text evidence="3 13">Belongs to the peptidase S11 family.</text>
</comment>
<dbReference type="Proteomes" id="UP000831880">
    <property type="component" value="Chromosome"/>
</dbReference>